<evidence type="ECO:0000256" key="2">
    <source>
        <dbReference type="ARBA" id="ARBA00022723"/>
    </source>
</evidence>
<organism evidence="6 7">
    <name type="scientific">Colwellia psychrerythraea</name>
    <name type="common">Vibrio psychroerythus</name>
    <dbReference type="NCBI Taxonomy" id="28229"/>
    <lineage>
        <taxon>Bacteria</taxon>
        <taxon>Pseudomonadati</taxon>
        <taxon>Pseudomonadota</taxon>
        <taxon>Gammaproteobacteria</taxon>
        <taxon>Alteromonadales</taxon>
        <taxon>Colwelliaceae</taxon>
        <taxon>Colwellia</taxon>
    </lineage>
</organism>
<dbReference type="RefSeq" id="WP_033092852.1">
    <property type="nucleotide sequence ID" value="NZ_JQED01000007.1"/>
</dbReference>
<accession>A0A099KUE9</accession>
<dbReference type="GO" id="GO:0005829">
    <property type="term" value="C:cytosol"/>
    <property type="evidence" value="ECO:0007669"/>
    <property type="project" value="TreeGrafter"/>
</dbReference>
<dbReference type="Gene3D" id="3.40.630.10">
    <property type="entry name" value="Zn peptidases"/>
    <property type="match status" value="1"/>
</dbReference>
<dbReference type="OrthoDB" id="9782876at2"/>
<dbReference type="InterPro" id="IPR055438">
    <property type="entry name" value="AstE_AspA_cat"/>
</dbReference>
<feature type="domain" description="Succinylglutamate desuccinylase/Aspartoacylase catalytic" evidence="5">
    <location>
        <begin position="48"/>
        <end position="213"/>
    </location>
</feature>
<dbReference type="PATRIC" id="fig|28229.4.peg.1094"/>
<evidence type="ECO:0000313" key="7">
    <source>
        <dbReference type="Proteomes" id="UP000029843"/>
    </source>
</evidence>
<name>A0A099KUE9_COLPS</name>
<evidence type="ECO:0000313" key="6">
    <source>
        <dbReference type="EMBL" id="KGJ94136.1"/>
    </source>
</evidence>
<dbReference type="AlphaFoldDB" id="A0A099KUE9"/>
<comment type="cofactor">
    <cofactor evidence="1">
        <name>Zn(2+)</name>
        <dbReference type="ChEBI" id="CHEBI:29105"/>
    </cofactor>
</comment>
<dbReference type="InterPro" id="IPR050178">
    <property type="entry name" value="AspA/AstE_fam"/>
</dbReference>
<evidence type="ECO:0000256" key="4">
    <source>
        <dbReference type="ARBA" id="ARBA00022833"/>
    </source>
</evidence>
<dbReference type="GO" id="GO:0016788">
    <property type="term" value="F:hydrolase activity, acting on ester bonds"/>
    <property type="evidence" value="ECO:0007669"/>
    <property type="project" value="InterPro"/>
</dbReference>
<gene>
    <name evidence="6" type="ORF">ND2E_2069</name>
</gene>
<evidence type="ECO:0000256" key="1">
    <source>
        <dbReference type="ARBA" id="ARBA00001947"/>
    </source>
</evidence>
<evidence type="ECO:0000259" key="5">
    <source>
        <dbReference type="Pfam" id="PF24827"/>
    </source>
</evidence>
<dbReference type="Proteomes" id="UP000029843">
    <property type="component" value="Unassembled WGS sequence"/>
</dbReference>
<dbReference type="PANTHER" id="PTHR15162">
    <property type="entry name" value="ASPARTOACYLASE"/>
    <property type="match status" value="1"/>
</dbReference>
<dbReference type="PANTHER" id="PTHR15162:SF7">
    <property type="entry name" value="SUCCINYLGLUTAMATE DESUCCINYLASE"/>
    <property type="match status" value="1"/>
</dbReference>
<dbReference type="EMBL" id="JQED01000007">
    <property type="protein sequence ID" value="KGJ94136.1"/>
    <property type="molecule type" value="Genomic_DNA"/>
</dbReference>
<evidence type="ECO:0000256" key="3">
    <source>
        <dbReference type="ARBA" id="ARBA00022801"/>
    </source>
</evidence>
<reference evidence="6 7" key="1">
    <citation type="submission" date="2014-08" db="EMBL/GenBank/DDBJ databases">
        <title>Genomic and Phenotypic Diversity of Colwellia psychrerythraea strains from Disparate Marine Basins.</title>
        <authorList>
            <person name="Techtmann S.M."/>
            <person name="Stelling S.C."/>
            <person name="Utturkar S.M."/>
            <person name="Alshibli N."/>
            <person name="Harris A."/>
            <person name="Brown S.D."/>
            <person name="Hazen T.C."/>
        </authorList>
    </citation>
    <scope>NUCLEOTIDE SEQUENCE [LARGE SCALE GENOMIC DNA]</scope>
    <source>
        <strain evidence="6 7">ND2E</strain>
    </source>
</reference>
<protein>
    <submittedName>
        <fullName evidence="6">Succinylglutamate desuccinylase/aspartoacylase</fullName>
    </submittedName>
</protein>
<sequence>MPSFIKEVTYYQDAFTLNVAPNPIEFLRILKGLSVFDVQGKDTSRTRVITTLIHGNEPSGFIALHHWLLEKVIPEVNIRFILCNPESAALPPEFSHRYLVIAQDLNRFFTLDNTPCSKKDEAISLRAAQIIKAVTDVKPEAIVDLHNTSGISPAFGVSTYASDKVLDLISLFSNKVILTGLHVGAIMEQNFSAPIVTIECGGAGQIKSHQLAITGLEKFTNKESIFDHHADRVDIHRHPCRIELQKNFVLAFAEEPLMTADITLLSDIEQFNNQITPAGQLIGWYEKDNQLPLIVKDEQGNNQLSAMFYLKAGGIYTKQRLQIFMATKQVDIATNDCLFYATLE</sequence>
<dbReference type="Pfam" id="PF24827">
    <property type="entry name" value="AstE_AspA_cat"/>
    <property type="match status" value="1"/>
</dbReference>
<proteinExistence type="predicted"/>
<dbReference type="SUPFAM" id="SSF53187">
    <property type="entry name" value="Zn-dependent exopeptidases"/>
    <property type="match status" value="1"/>
</dbReference>
<keyword evidence="4" id="KW-0862">Zinc</keyword>
<keyword evidence="3" id="KW-0378">Hydrolase</keyword>
<dbReference type="GO" id="GO:0046872">
    <property type="term" value="F:metal ion binding"/>
    <property type="evidence" value="ECO:0007669"/>
    <property type="project" value="UniProtKB-KW"/>
</dbReference>
<keyword evidence="2" id="KW-0479">Metal-binding</keyword>
<comment type="caution">
    <text evidence="6">The sequence shown here is derived from an EMBL/GenBank/DDBJ whole genome shotgun (WGS) entry which is preliminary data.</text>
</comment>